<reference evidence="2 3" key="1">
    <citation type="submission" date="2024-01" db="EMBL/GenBank/DDBJ databases">
        <title>Genome assemblies of Stephania.</title>
        <authorList>
            <person name="Yang L."/>
        </authorList>
    </citation>
    <scope>NUCLEOTIDE SEQUENCE [LARGE SCALE GENOMIC DNA]</scope>
    <source>
        <strain evidence="2">YNDBR</strain>
        <tissue evidence="2">Leaf</tissue>
    </source>
</reference>
<feature type="region of interest" description="Disordered" evidence="1">
    <location>
        <begin position="102"/>
        <end position="183"/>
    </location>
</feature>
<evidence type="ECO:0000256" key="1">
    <source>
        <dbReference type="SAM" id="MobiDB-lite"/>
    </source>
</evidence>
<dbReference type="GO" id="GO:0009793">
    <property type="term" value="P:embryo development ending in seed dormancy"/>
    <property type="evidence" value="ECO:0007669"/>
    <property type="project" value="TreeGrafter"/>
</dbReference>
<proteinExistence type="predicted"/>
<gene>
    <name evidence="2" type="ORF">Syun_021313</name>
</gene>
<dbReference type="PANTHER" id="PTHR37253:SF1">
    <property type="entry name" value="PROTEIN GAMETE EXPRESSED 3"/>
    <property type="match status" value="1"/>
</dbReference>
<evidence type="ECO:0000313" key="3">
    <source>
        <dbReference type="Proteomes" id="UP001420932"/>
    </source>
</evidence>
<dbReference type="GO" id="GO:0005886">
    <property type="term" value="C:plasma membrane"/>
    <property type="evidence" value="ECO:0007669"/>
    <property type="project" value="TreeGrafter"/>
</dbReference>
<dbReference type="GO" id="GO:0010183">
    <property type="term" value="P:pollen tube guidance"/>
    <property type="evidence" value="ECO:0007669"/>
    <property type="project" value="TreeGrafter"/>
</dbReference>
<dbReference type="EMBL" id="JBBNAF010000009">
    <property type="protein sequence ID" value="KAK9114516.1"/>
    <property type="molecule type" value="Genomic_DNA"/>
</dbReference>
<dbReference type="PANTHER" id="PTHR37253">
    <property type="entry name" value="PROTEIN GAMETE EXPRESSED 3"/>
    <property type="match status" value="1"/>
</dbReference>
<feature type="compositionally biased region" description="Low complexity" evidence="1">
    <location>
        <begin position="127"/>
        <end position="137"/>
    </location>
</feature>
<dbReference type="InterPro" id="IPR045301">
    <property type="entry name" value="GEX3-like"/>
</dbReference>
<feature type="compositionally biased region" description="Basic and acidic residues" evidence="1">
    <location>
        <begin position="138"/>
        <end position="158"/>
    </location>
</feature>
<feature type="compositionally biased region" description="Polar residues" evidence="1">
    <location>
        <begin position="102"/>
        <end position="126"/>
    </location>
</feature>
<comment type="caution">
    <text evidence="2">The sequence shown here is derived from an EMBL/GenBank/DDBJ whole genome shotgun (WGS) entry which is preliminary data.</text>
</comment>
<name>A0AAP0IFG0_9MAGN</name>
<dbReference type="Proteomes" id="UP001420932">
    <property type="component" value="Unassembled WGS sequence"/>
</dbReference>
<organism evidence="2 3">
    <name type="scientific">Stephania yunnanensis</name>
    <dbReference type="NCBI Taxonomy" id="152371"/>
    <lineage>
        <taxon>Eukaryota</taxon>
        <taxon>Viridiplantae</taxon>
        <taxon>Streptophyta</taxon>
        <taxon>Embryophyta</taxon>
        <taxon>Tracheophyta</taxon>
        <taxon>Spermatophyta</taxon>
        <taxon>Magnoliopsida</taxon>
        <taxon>Ranunculales</taxon>
        <taxon>Menispermaceae</taxon>
        <taxon>Menispermoideae</taxon>
        <taxon>Cissampelideae</taxon>
        <taxon>Stephania</taxon>
    </lineage>
</organism>
<keyword evidence="3" id="KW-1185">Reference proteome</keyword>
<sequence>MDEGEMSRMGEQSKWLDGEKSYSIRRSLQLKKKTFQKEIKQLEQKVGEEAVSNEVLKKLGDLVRERECIQRKLSTTYSLGGDKTKSSSLSILPLYNGKAKSYSFQGSTKESTTNFHTLSETSSIEMSSCDGYSSSRSSQREPSLHYGGDEKFDAKGKGAAEPGPSSASMMSKRKKRGLQNLAC</sequence>
<evidence type="ECO:0000313" key="2">
    <source>
        <dbReference type="EMBL" id="KAK9114516.1"/>
    </source>
</evidence>
<accession>A0AAP0IFG0</accession>
<dbReference type="AlphaFoldDB" id="A0AAP0IFG0"/>
<protein>
    <submittedName>
        <fullName evidence="2">Uncharacterized protein</fullName>
    </submittedName>
</protein>